<comment type="similarity">
    <text evidence="1 9 10">Belongs to the peptidase S8 family.</text>
</comment>
<evidence type="ECO:0000313" key="16">
    <source>
        <dbReference type="Proteomes" id="UP000078512"/>
    </source>
</evidence>
<dbReference type="Gene3D" id="2.60.40.1710">
    <property type="entry name" value="Subtilisin-like superfamily"/>
    <property type="match status" value="1"/>
</dbReference>
<name>A0A197JWN1_9FUNG</name>
<dbReference type="CDD" id="cd04818">
    <property type="entry name" value="PA_subtilisin_1"/>
    <property type="match status" value="1"/>
</dbReference>
<feature type="active site" description="Charge relay system" evidence="8 9">
    <location>
        <position position="573"/>
    </location>
</feature>
<dbReference type="InterPro" id="IPR023827">
    <property type="entry name" value="Peptidase_S8_Asp-AS"/>
</dbReference>
<dbReference type="InterPro" id="IPR003137">
    <property type="entry name" value="PA_domain"/>
</dbReference>
<dbReference type="STRING" id="1314771.A0A197JWN1"/>
<dbReference type="Proteomes" id="UP000078512">
    <property type="component" value="Unassembled WGS sequence"/>
</dbReference>
<dbReference type="InterPro" id="IPR000209">
    <property type="entry name" value="Peptidase_S8/S53_dom"/>
</dbReference>
<feature type="active site" description="Charge relay system" evidence="8 9">
    <location>
        <position position="265"/>
    </location>
</feature>
<evidence type="ECO:0000256" key="10">
    <source>
        <dbReference type="RuleBase" id="RU003355"/>
    </source>
</evidence>
<dbReference type="SUPFAM" id="SSF52025">
    <property type="entry name" value="PA domain"/>
    <property type="match status" value="1"/>
</dbReference>
<keyword evidence="16" id="KW-1185">Reference proteome</keyword>
<evidence type="ECO:0000256" key="6">
    <source>
        <dbReference type="ARBA" id="ARBA00022801"/>
    </source>
</evidence>
<evidence type="ECO:0000259" key="13">
    <source>
        <dbReference type="Pfam" id="PF02225"/>
    </source>
</evidence>
<feature type="signal peptide" evidence="11">
    <location>
        <begin position="1"/>
        <end position="21"/>
    </location>
</feature>
<feature type="domain" description="Peptidase S8/S53" evidence="12">
    <location>
        <begin position="212"/>
        <end position="601"/>
    </location>
</feature>
<organism evidence="15 16">
    <name type="scientific">Linnemannia elongata AG-77</name>
    <dbReference type="NCBI Taxonomy" id="1314771"/>
    <lineage>
        <taxon>Eukaryota</taxon>
        <taxon>Fungi</taxon>
        <taxon>Fungi incertae sedis</taxon>
        <taxon>Mucoromycota</taxon>
        <taxon>Mortierellomycotina</taxon>
        <taxon>Mortierellomycetes</taxon>
        <taxon>Mortierellales</taxon>
        <taxon>Mortierellaceae</taxon>
        <taxon>Linnemannia</taxon>
    </lineage>
</organism>
<dbReference type="PROSITE" id="PS00136">
    <property type="entry name" value="SUBTILASE_ASP"/>
    <property type="match status" value="1"/>
</dbReference>
<dbReference type="CDD" id="cd07489">
    <property type="entry name" value="Peptidases_S8_5"/>
    <property type="match status" value="1"/>
</dbReference>
<evidence type="ECO:0000256" key="4">
    <source>
        <dbReference type="ARBA" id="ARBA00022670"/>
    </source>
</evidence>
<dbReference type="PANTHER" id="PTHR43806:SF66">
    <property type="entry name" value="SERIN ENDOPEPTIDASE"/>
    <property type="match status" value="1"/>
</dbReference>
<keyword evidence="5 11" id="KW-0732">Signal</keyword>
<dbReference type="InterPro" id="IPR046450">
    <property type="entry name" value="PA_dom_sf"/>
</dbReference>
<dbReference type="InterPro" id="IPR023828">
    <property type="entry name" value="Peptidase_S8_Ser-AS"/>
</dbReference>
<protein>
    <submittedName>
        <fullName evidence="15">Subtilisin-like protein</fullName>
    </submittedName>
</protein>
<keyword evidence="4 9" id="KW-0645">Protease</keyword>
<dbReference type="Gene3D" id="3.40.50.200">
    <property type="entry name" value="Peptidase S8/S53 domain"/>
    <property type="match status" value="2"/>
</dbReference>
<dbReference type="InterPro" id="IPR010435">
    <property type="entry name" value="C5a/SBT2-like_Fn3"/>
</dbReference>
<evidence type="ECO:0000256" key="8">
    <source>
        <dbReference type="PIRSR" id="PIRSR615500-1"/>
    </source>
</evidence>
<proteinExistence type="inferred from homology"/>
<dbReference type="InterPro" id="IPR036852">
    <property type="entry name" value="Peptidase_S8/S53_dom_sf"/>
</dbReference>
<evidence type="ECO:0000256" key="5">
    <source>
        <dbReference type="ARBA" id="ARBA00022729"/>
    </source>
</evidence>
<dbReference type="Pfam" id="PF02225">
    <property type="entry name" value="PA"/>
    <property type="match status" value="1"/>
</dbReference>
<dbReference type="OrthoDB" id="206201at2759"/>
<keyword evidence="7 9" id="KW-0720">Serine protease</keyword>
<dbReference type="AlphaFoldDB" id="A0A197JWN1"/>
<dbReference type="InterPro" id="IPR022398">
    <property type="entry name" value="Peptidase_S8_His-AS"/>
</dbReference>
<dbReference type="PANTHER" id="PTHR43806">
    <property type="entry name" value="PEPTIDASE S8"/>
    <property type="match status" value="1"/>
</dbReference>
<dbReference type="InterPro" id="IPR034187">
    <property type="entry name" value="Peptidases_S8_5"/>
</dbReference>
<dbReference type="GO" id="GO:0006508">
    <property type="term" value="P:proteolysis"/>
    <property type="evidence" value="ECO:0007669"/>
    <property type="project" value="UniProtKB-KW"/>
</dbReference>
<dbReference type="GO" id="GO:0005615">
    <property type="term" value="C:extracellular space"/>
    <property type="evidence" value="ECO:0007669"/>
    <property type="project" value="TreeGrafter"/>
</dbReference>
<dbReference type="SUPFAM" id="SSF52743">
    <property type="entry name" value="Subtilisin-like"/>
    <property type="match status" value="1"/>
</dbReference>
<dbReference type="Pfam" id="PF00082">
    <property type="entry name" value="Peptidase_S8"/>
    <property type="match status" value="1"/>
</dbReference>
<evidence type="ECO:0000256" key="11">
    <source>
        <dbReference type="SAM" id="SignalP"/>
    </source>
</evidence>
<keyword evidence="6 9" id="KW-0378">Hydrolase</keyword>
<keyword evidence="2" id="KW-0134">Cell wall</keyword>
<evidence type="ECO:0000259" key="14">
    <source>
        <dbReference type="Pfam" id="PF06280"/>
    </source>
</evidence>
<keyword evidence="3" id="KW-0964">Secreted</keyword>
<evidence type="ECO:0000313" key="15">
    <source>
        <dbReference type="EMBL" id="OAQ29625.1"/>
    </source>
</evidence>
<accession>A0A197JWN1</accession>
<dbReference type="InterPro" id="IPR050131">
    <property type="entry name" value="Peptidase_S8_subtilisin-like"/>
</dbReference>
<evidence type="ECO:0000256" key="1">
    <source>
        <dbReference type="ARBA" id="ARBA00011073"/>
    </source>
</evidence>
<sequence>MRTATKYTLLVLSLSAALITAAPIESLPDANEFIEAQQRQQQQQTPFTFLEQEGTTFEALATPPPSSFLIEFNLPPAGVNRHERMRMEETGEFQGFNANRHANVAMQHQSFQDFMVDQLKIDFAVRHEFFDLMNGISIDLQGVPPHKLPQILEQIRDIPEVVKVSPLISMNQPKSIVHDVGIFDAQAEAPQLSTAHERTGVLSARKERNLTGKGIKVGVIDTGVDYTHEAFGSCYGGPGCKIQYGFDFVEPNHPMFQGGFDCVGHGTHVAGIIAGNSTKNHFLGVAPDVTLGVYRVFPCKGSSKDDVIIAALEKAYSDGMDVVNLSLGGGSSWADTSLSKVAGSLANLGVVVVAAIGNDGELGIDEVSSPSINRDAISVASFEGSGYLSNYFQVKGASEARIDFSDSLPKDLADVPLPLMLPTEDIEGCKPYKTSLDGAIAFIRRGTCSFVQKIKLAQDAGALGCIFYNNVEGGLRPKIDDPSVRIFGHGISQSQGQLILDQFGSGMTSKVEVIYKAEKGVFRNEMADQISIFSSWGLGPELELKPDVGAPGGYIYSTIPVLKGSYSTMSGTSMATPFVAGTAALILQADPTIDRHEILGRLQIYAKPGLYKDTQIADSVARQGAGMVNVWDAIRGQALVEPTRLALNDTDNTLSSYTLTVTNRYETAETFAISHIPAQSVLGFTSTGLPSEKVFYNESAATLVVDKEGEIRLEPGETGTFTFHFDPPSDLDIQSHWIFSGYVKIAPSDTSRPAMQVPYAGMRGSYSTVDILNLQGNYPIIVGPTPEGRLMPITFGEEQPRSYTMVGRNIVTMLLKISNPMRNLQIYVMDATTHKVIGMVPVDGEYIGRTDNVKSKFFVVPFAGRMVDVDGDLVQLGNGDYSLVVVAPKPFSGSVGLSGGPHESWMSPIIRIKH</sequence>
<evidence type="ECO:0000256" key="7">
    <source>
        <dbReference type="ARBA" id="ARBA00022825"/>
    </source>
</evidence>
<feature type="active site" description="Charge relay system" evidence="8 9">
    <location>
        <position position="221"/>
    </location>
</feature>
<dbReference type="InterPro" id="IPR015500">
    <property type="entry name" value="Peptidase_S8_subtilisin-rel"/>
</dbReference>
<dbReference type="GO" id="GO:0004252">
    <property type="term" value="F:serine-type endopeptidase activity"/>
    <property type="evidence" value="ECO:0007669"/>
    <property type="project" value="UniProtKB-UniRule"/>
</dbReference>
<dbReference type="EMBL" id="KV442040">
    <property type="protein sequence ID" value="OAQ29625.1"/>
    <property type="molecule type" value="Genomic_DNA"/>
</dbReference>
<feature type="chain" id="PRO_5008276336" evidence="11">
    <location>
        <begin position="22"/>
        <end position="914"/>
    </location>
</feature>
<dbReference type="PROSITE" id="PS51892">
    <property type="entry name" value="SUBTILASE"/>
    <property type="match status" value="1"/>
</dbReference>
<feature type="domain" description="PA" evidence="13">
    <location>
        <begin position="425"/>
        <end position="498"/>
    </location>
</feature>
<dbReference type="PROSITE" id="PS00137">
    <property type="entry name" value="SUBTILASE_HIS"/>
    <property type="match status" value="1"/>
</dbReference>
<evidence type="ECO:0000259" key="12">
    <source>
        <dbReference type="Pfam" id="PF00082"/>
    </source>
</evidence>
<dbReference type="GO" id="GO:0016020">
    <property type="term" value="C:membrane"/>
    <property type="evidence" value="ECO:0007669"/>
    <property type="project" value="InterPro"/>
</dbReference>
<reference evidence="15 16" key="1">
    <citation type="submission" date="2016-05" db="EMBL/GenBank/DDBJ databases">
        <title>Genome sequencing reveals origins of a unique bacterial endosymbiosis in the earliest lineages of terrestrial Fungi.</title>
        <authorList>
            <consortium name="DOE Joint Genome Institute"/>
            <person name="Uehling J."/>
            <person name="Gryganskyi A."/>
            <person name="Hameed K."/>
            <person name="Tschaplinski T."/>
            <person name="Misztal P."/>
            <person name="Wu S."/>
            <person name="Desiro A."/>
            <person name="Vande Pol N."/>
            <person name="Du Z.-Y."/>
            <person name="Zienkiewicz A."/>
            <person name="Zienkiewicz K."/>
            <person name="Morin E."/>
            <person name="Tisserant E."/>
            <person name="Splivallo R."/>
            <person name="Hainaut M."/>
            <person name="Henrissat B."/>
            <person name="Ohm R."/>
            <person name="Kuo A."/>
            <person name="Yan J."/>
            <person name="Lipzen A."/>
            <person name="Nolan M."/>
            <person name="Labutti K."/>
            <person name="Barry K."/>
            <person name="Goldstein A."/>
            <person name="Labbe J."/>
            <person name="Schadt C."/>
            <person name="Tuskan G."/>
            <person name="Grigoriev I."/>
            <person name="Martin F."/>
            <person name="Vilgalys R."/>
            <person name="Bonito G."/>
        </authorList>
    </citation>
    <scope>NUCLEOTIDE SEQUENCE [LARGE SCALE GENOMIC DNA]</scope>
    <source>
        <strain evidence="15 16">AG-77</strain>
    </source>
</reference>
<gene>
    <name evidence="15" type="ORF">K457DRAFT_894513</name>
</gene>
<dbReference type="Pfam" id="PF06280">
    <property type="entry name" value="fn3_5"/>
    <property type="match status" value="1"/>
</dbReference>
<evidence type="ECO:0000256" key="2">
    <source>
        <dbReference type="ARBA" id="ARBA00022512"/>
    </source>
</evidence>
<dbReference type="PROSITE" id="PS00138">
    <property type="entry name" value="SUBTILASE_SER"/>
    <property type="match status" value="1"/>
</dbReference>
<dbReference type="Gene3D" id="3.50.30.30">
    <property type="match status" value="1"/>
</dbReference>
<dbReference type="PRINTS" id="PR00723">
    <property type="entry name" value="SUBTILISIN"/>
</dbReference>
<evidence type="ECO:0000256" key="3">
    <source>
        <dbReference type="ARBA" id="ARBA00022525"/>
    </source>
</evidence>
<feature type="domain" description="C5a peptidase/Subtilisin-like protease SBT2-like Fn3-like" evidence="14">
    <location>
        <begin position="646"/>
        <end position="759"/>
    </location>
</feature>
<evidence type="ECO:0000256" key="9">
    <source>
        <dbReference type="PROSITE-ProRule" id="PRU01240"/>
    </source>
</evidence>